<feature type="compositionally biased region" description="Low complexity" evidence="1">
    <location>
        <begin position="152"/>
        <end position="164"/>
    </location>
</feature>
<name>A0AAV9VAQ9_9PEZI</name>
<proteinExistence type="predicted"/>
<evidence type="ECO:0000313" key="3">
    <source>
        <dbReference type="Proteomes" id="UP001373714"/>
    </source>
</evidence>
<evidence type="ECO:0000256" key="1">
    <source>
        <dbReference type="SAM" id="MobiDB-lite"/>
    </source>
</evidence>
<sequence>MSTIKMSAQEYLSSPFYPVDQKCLQARRAAGDPFGEADIRTVGECYNTLLRPTRNNLMKQQRLERMKEVLEQEIIDAGGQERILTLGEVDEIMERRKAAMRAEDEEKRREAENRRRAEEAAYRVQFFEAKTGNRVASSGIDSPKGRGGRASSGGSPSRSSGSRRPLSKLEKLLRIPPKSSPSAGPSTPGKKKRAGQENRSKDDE</sequence>
<dbReference type="Proteomes" id="UP001373714">
    <property type="component" value="Unassembled WGS sequence"/>
</dbReference>
<feature type="region of interest" description="Disordered" evidence="1">
    <location>
        <begin position="99"/>
        <end position="118"/>
    </location>
</feature>
<keyword evidence="3" id="KW-1185">Reference proteome</keyword>
<dbReference type="AlphaFoldDB" id="A0AAV9VAQ9"/>
<comment type="caution">
    <text evidence="2">The sequence shown here is derived from an EMBL/GenBank/DDBJ whole genome shotgun (WGS) entry which is preliminary data.</text>
</comment>
<feature type="region of interest" description="Disordered" evidence="1">
    <location>
        <begin position="134"/>
        <end position="204"/>
    </location>
</feature>
<evidence type="ECO:0000313" key="2">
    <source>
        <dbReference type="EMBL" id="KAK6358279.1"/>
    </source>
</evidence>
<gene>
    <name evidence="2" type="ORF">TWF730_007628</name>
</gene>
<organism evidence="2 3">
    <name type="scientific">Orbilia blumenaviensis</name>
    <dbReference type="NCBI Taxonomy" id="1796055"/>
    <lineage>
        <taxon>Eukaryota</taxon>
        <taxon>Fungi</taxon>
        <taxon>Dikarya</taxon>
        <taxon>Ascomycota</taxon>
        <taxon>Pezizomycotina</taxon>
        <taxon>Orbiliomycetes</taxon>
        <taxon>Orbiliales</taxon>
        <taxon>Orbiliaceae</taxon>
        <taxon>Orbilia</taxon>
    </lineage>
</organism>
<reference evidence="2 3" key="1">
    <citation type="submission" date="2019-10" db="EMBL/GenBank/DDBJ databases">
        <authorList>
            <person name="Palmer J.M."/>
        </authorList>
    </citation>
    <scope>NUCLEOTIDE SEQUENCE [LARGE SCALE GENOMIC DNA]</scope>
    <source>
        <strain evidence="2 3">TWF730</strain>
    </source>
</reference>
<dbReference type="EMBL" id="JAVHNS010000004">
    <property type="protein sequence ID" value="KAK6358279.1"/>
    <property type="molecule type" value="Genomic_DNA"/>
</dbReference>
<feature type="compositionally biased region" description="Basic and acidic residues" evidence="1">
    <location>
        <begin position="194"/>
        <end position="204"/>
    </location>
</feature>
<accession>A0AAV9VAQ9</accession>
<protein>
    <submittedName>
        <fullName evidence="2">Uncharacterized protein</fullName>
    </submittedName>
</protein>